<dbReference type="Gene3D" id="3.30.559.10">
    <property type="entry name" value="Chloramphenicol acetyltransferase-like domain"/>
    <property type="match status" value="2"/>
</dbReference>
<dbReference type="Proteomes" id="UP000583929">
    <property type="component" value="Unassembled WGS sequence"/>
</dbReference>
<reference evidence="4 5" key="1">
    <citation type="journal article" date="2020" name="bioRxiv">
        <title>Sequence and annotation of 42 cannabis genomes reveals extensive copy number variation in cannabinoid synthesis and pathogen resistance genes.</title>
        <authorList>
            <person name="Mckernan K.J."/>
            <person name="Helbert Y."/>
            <person name="Kane L.T."/>
            <person name="Ebling H."/>
            <person name="Zhang L."/>
            <person name="Liu B."/>
            <person name="Eaton Z."/>
            <person name="Mclaughlin S."/>
            <person name="Kingan S."/>
            <person name="Baybayan P."/>
            <person name="Concepcion G."/>
            <person name="Jordan M."/>
            <person name="Riva A."/>
            <person name="Barbazuk W."/>
            <person name="Harkins T."/>
        </authorList>
    </citation>
    <scope>NUCLEOTIDE SEQUENCE [LARGE SCALE GENOMIC DNA]</scope>
    <source>
        <strain evidence="5">cv. Jamaican Lion 4</strain>
        <tissue evidence="4">Leaf</tissue>
    </source>
</reference>
<evidence type="ECO:0000313" key="4">
    <source>
        <dbReference type="EMBL" id="KAF4387652.1"/>
    </source>
</evidence>
<dbReference type="GO" id="GO:0016747">
    <property type="term" value="F:acyltransferase activity, transferring groups other than amino-acyl groups"/>
    <property type="evidence" value="ECO:0007669"/>
    <property type="project" value="TreeGrafter"/>
</dbReference>
<gene>
    <name evidence="4" type="ORF">G4B88_003979</name>
</gene>
<evidence type="ECO:0000256" key="1">
    <source>
        <dbReference type="ARBA" id="ARBA00009861"/>
    </source>
</evidence>
<feature type="non-terminal residue" evidence="4">
    <location>
        <position position="319"/>
    </location>
</feature>
<protein>
    <submittedName>
        <fullName evidence="4">Uncharacterized protein</fullName>
    </submittedName>
</protein>
<organism evidence="4 5">
    <name type="scientific">Cannabis sativa</name>
    <name type="common">Hemp</name>
    <name type="synonym">Marijuana</name>
    <dbReference type="NCBI Taxonomy" id="3483"/>
    <lineage>
        <taxon>Eukaryota</taxon>
        <taxon>Viridiplantae</taxon>
        <taxon>Streptophyta</taxon>
        <taxon>Embryophyta</taxon>
        <taxon>Tracheophyta</taxon>
        <taxon>Spermatophyta</taxon>
        <taxon>Magnoliopsida</taxon>
        <taxon>eudicotyledons</taxon>
        <taxon>Gunneridae</taxon>
        <taxon>Pentapetalae</taxon>
        <taxon>rosids</taxon>
        <taxon>fabids</taxon>
        <taxon>Rosales</taxon>
        <taxon>Cannabaceae</taxon>
        <taxon>Cannabis</taxon>
    </lineage>
</organism>
<evidence type="ECO:0000256" key="3">
    <source>
        <dbReference type="ARBA" id="ARBA00023315"/>
    </source>
</evidence>
<keyword evidence="5" id="KW-1185">Reference proteome</keyword>
<comment type="similarity">
    <text evidence="1">Belongs to the plant acyltransferase family.</text>
</comment>
<accession>A0A7J6GXG7</accession>
<dbReference type="InterPro" id="IPR050317">
    <property type="entry name" value="Plant_Fungal_Acyltransferase"/>
</dbReference>
<dbReference type="InterPro" id="IPR023213">
    <property type="entry name" value="CAT-like_dom_sf"/>
</dbReference>
<dbReference type="EMBL" id="JAATIQ010000077">
    <property type="protein sequence ID" value="KAF4387652.1"/>
    <property type="molecule type" value="Genomic_DNA"/>
</dbReference>
<dbReference type="PANTHER" id="PTHR31642:SF11">
    <property type="entry name" value="SHIKIMATE O-HYDROXYCINNAMOYLTRANSFERASE"/>
    <property type="match status" value="1"/>
</dbReference>
<keyword evidence="2" id="KW-0808">Transferase</keyword>
<evidence type="ECO:0000313" key="5">
    <source>
        <dbReference type="Proteomes" id="UP000583929"/>
    </source>
</evidence>
<proteinExistence type="inferred from homology"/>
<dbReference type="Pfam" id="PF02458">
    <property type="entry name" value="Transferase"/>
    <property type="match status" value="2"/>
</dbReference>
<comment type="caution">
    <text evidence="4">The sequence shown here is derived from an EMBL/GenBank/DDBJ whole genome shotgun (WGS) entry which is preliminary data.</text>
</comment>
<sequence>MVIIIKEKERSMVKPSENTPRRRLWLSVLDQMNNPSHNPVIYFFRSSPSNNNNNFFDANILKHSLSKVLVPFYPIAGRLRPVQVHGGGRGPHPRTEIDCNEEGVLFVTAETTAVIDDFGDFAPTPQLRRLTPTVDYSLGISSYPLLLIQNLLTSWGLISLKEGMQMMNMNVMEVKVKERSLVKPADQNGPPRPINIIPLSDLDLIYEEMRKRMSTCLYFYNKPNQEESNHFFDSSLLKKSLAKVLVPFYPIAGRLGHDHNRRLQINCNDDGVLFVVAETSSHIHDLGDFTSFSNLSKLSPPAPDYYSTEISSIPLLALQ</sequence>
<dbReference type="AlphaFoldDB" id="A0A7J6GXG7"/>
<dbReference type="PANTHER" id="PTHR31642">
    <property type="entry name" value="TRICHOTHECENE 3-O-ACETYLTRANSFERASE"/>
    <property type="match status" value="1"/>
</dbReference>
<evidence type="ECO:0000256" key="2">
    <source>
        <dbReference type="ARBA" id="ARBA00022679"/>
    </source>
</evidence>
<keyword evidence="3" id="KW-0012">Acyltransferase</keyword>
<name>A0A7J6GXG7_CANSA</name>